<keyword evidence="5 10" id="KW-0156">Chromatin regulator</keyword>
<dbReference type="Gene3D" id="2.130.10.10">
    <property type="entry name" value="YVTN repeat-like/Quinoprotein amine dehydrogenase"/>
    <property type="match status" value="2"/>
</dbReference>
<dbReference type="PROSITE" id="PS00678">
    <property type="entry name" value="WD_REPEATS_1"/>
    <property type="match status" value="1"/>
</dbReference>
<evidence type="ECO:0000313" key="14">
    <source>
        <dbReference type="EMBL" id="KAJ8551987.1"/>
    </source>
</evidence>
<dbReference type="GO" id="GO:0000417">
    <property type="term" value="C:HIR complex"/>
    <property type="evidence" value="ECO:0007669"/>
    <property type="project" value="TreeGrafter"/>
</dbReference>
<dbReference type="GO" id="GO:0031491">
    <property type="term" value="F:nucleosome binding"/>
    <property type="evidence" value="ECO:0007669"/>
    <property type="project" value="TreeGrafter"/>
</dbReference>
<keyword evidence="4 10" id="KW-0677">Repeat</keyword>
<keyword evidence="8 10" id="KW-0539">Nucleus</keyword>
<feature type="compositionally biased region" description="Polar residues" evidence="11">
    <location>
        <begin position="983"/>
        <end position="1003"/>
    </location>
</feature>
<feature type="region of interest" description="Disordered" evidence="11">
    <location>
        <begin position="440"/>
        <end position="482"/>
    </location>
</feature>
<evidence type="ECO:0000313" key="15">
    <source>
        <dbReference type="Proteomes" id="UP001152561"/>
    </source>
</evidence>
<evidence type="ECO:0000259" key="13">
    <source>
        <dbReference type="Pfam" id="PF24105"/>
    </source>
</evidence>
<keyword evidence="15" id="KW-1185">Reference proteome</keyword>
<feature type="compositionally biased region" description="Basic and acidic residues" evidence="11">
    <location>
        <begin position="1004"/>
        <end position="1014"/>
    </location>
</feature>
<evidence type="ECO:0000256" key="1">
    <source>
        <dbReference type="ARBA" id="ARBA00004123"/>
    </source>
</evidence>
<dbReference type="GO" id="GO:0006351">
    <property type="term" value="P:DNA-templated transcription"/>
    <property type="evidence" value="ECO:0007669"/>
    <property type="project" value="InterPro"/>
</dbReference>
<reference evidence="15" key="1">
    <citation type="journal article" date="2023" name="Proc. Natl. Acad. Sci. U.S.A.">
        <title>Genomic and structural basis for evolution of tropane alkaloid biosynthesis.</title>
        <authorList>
            <person name="Wanga Y.-J."/>
            <person name="Taina T."/>
            <person name="Yua J.-Y."/>
            <person name="Lia J."/>
            <person name="Xua B."/>
            <person name="Chenc J."/>
            <person name="D'Auriad J.C."/>
            <person name="Huanga J.-P."/>
            <person name="Huanga S.-X."/>
        </authorList>
    </citation>
    <scope>NUCLEOTIDE SEQUENCE [LARGE SCALE GENOMIC DNA]</scope>
    <source>
        <strain evidence="15">cv. KIB-2019</strain>
    </source>
</reference>
<feature type="repeat" description="WD" evidence="9">
    <location>
        <begin position="9"/>
        <end position="43"/>
    </location>
</feature>
<feature type="compositionally biased region" description="Polar residues" evidence="11">
    <location>
        <begin position="948"/>
        <end position="973"/>
    </location>
</feature>
<dbReference type="FunFam" id="2.130.10.10:FF:000354">
    <property type="entry name" value="Protein HIRA"/>
    <property type="match status" value="1"/>
</dbReference>
<dbReference type="PANTHER" id="PTHR13831:SF0">
    <property type="entry name" value="PROTEIN HIRA"/>
    <property type="match status" value="1"/>
</dbReference>
<evidence type="ECO:0000256" key="3">
    <source>
        <dbReference type="ARBA" id="ARBA00022574"/>
    </source>
</evidence>
<feature type="repeat" description="WD" evidence="9">
    <location>
        <begin position="121"/>
        <end position="162"/>
    </location>
</feature>
<evidence type="ECO:0000256" key="2">
    <source>
        <dbReference type="ARBA" id="ARBA00007306"/>
    </source>
</evidence>
<evidence type="ECO:0000256" key="6">
    <source>
        <dbReference type="ARBA" id="ARBA00023015"/>
    </source>
</evidence>
<evidence type="ECO:0000256" key="7">
    <source>
        <dbReference type="ARBA" id="ARBA00023163"/>
    </source>
</evidence>
<evidence type="ECO:0000256" key="11">
    <source>
        <dbReference type="SAM" id="MobiDB-lite"/>
    </source>
</evidence>
<evidence type="ECO:0000256" key="9">
    <source>
        <dbReference type="PROSITE-ProRule" id="PRU00221"/>
    </source>
</evidence>
<dbReference type="InterPro" id="IPR036322">
    <property type="entry name" value="WD40_repeat_dom_sf"/>
</dbReference>
<keyword evidence="3 9" id="KW-0853">WD repeat</keyword>
<dbReference type="InterPro" id="IPR055410">
    <property type="entry name" value="Beta-prop_CAF1B_HIR1"/>
</dbReference>
<dbReference type="GO" id="GO:0006338">
    <property type="term" value="P:chromatin remodeling"/>
    <property type="evidence" value="ECO:0007669"/>
    <property type="project" value="InterPro"/>
</dbReference>
<dbReference type="PROSITE" id="PS50294">
    <property type="entry name" value="WD_REPEATS_REGION"/>
    <property type="match status" value="2"/>
</dbReference>
<accession>A0A9Q1M5C1</accession>
<comment type="subcellular location">
    <subcellularLocation>
        <location evidence="1 10">Nucleus</location>
    </subcellularLocation>
</comment>
<dbReference type="EMBL" id="JAJAGQ010000010">
    <property type="protein sequence ID" value="KAJ8551987.1"/>
    <property type="molecule type" value="Genomic_DNA"/>
</dbReference>
<dbReference type="AlphaFoldDB" id="A0A9Q1M5C1"/>
<protein>
    <recommendedName>
        <fullName evidence="10">Protein HIRA</fullName>
    </recommendedName>
</protein>
<dbReference type="PROSITE" id="PS50082">
    <property type="entry name" value="WD_REPEATS_2"/>
    <property type="match status" value="4"/>
</dbReference>
<dbReference type="InterPro" id="IPR031120">
    <property type="entry name" value="HIR1-like"/>
</dbReference>
<sequence length="1064" mass="116438">MIAEKPTWIRHEGMQIFSIDIQPGGLRFATGGGDHKVRIWNMKCVGRDLEADESIPKLLATLRDHFGSVNCVRWAKHGRYVASGSDDQVILVHERKPGSGTTEFGSGEPPDVENWKVTMTLRGHTADVVDLNWSPDDSTLASGSLDNTIHIWNMSNGICTAVLRGHSSLVKGVTWDPIGSFIASQSDDKTVIIWRTSDWSLAHRTEGHWAKSLGSTFFRRLGWSPCGHYITTTHGFQKPRHSAPVLERGEWSATFDFLGHNAPVIVVKFNHSMFRRNSPNAQEVKNASLGWSNGSSKSGGKESQPYNVIAIGSQDRTITVWTTASPRPLFVAKHFFSQSVVDLSWSPDGYSLFACSLDGSVATFHFDGNELGHRLSEAELEELKKSRYGDVRGRQANLPESPAQLLLEAAAAKQTPIKKQTTDLTQVQATSKSFVDLNVVKVPKPQSDNNGGKTEGVNSDSLNKPAASKRLSSPVKQREYRRPDGRKRIIPEAVGNISAIAQSPVVEFPNMTVDQRKDENGMVLSDASVREGFVRKTVSVADQKERSGVTARATISESLVIERIPPSAGKDGSISIEQMGIGKDSAHVGTGGTLLIRVSDNKEGEDTGPICLEAQPREQAANDILGPGNSFVMKETEILCTRGSQTLWSDRISGKVTVLAGNANFWAVGCEDGCVQIYTKCGRRAMPTMMMGSAAVFVDCDESWKFLLVTRKGSLYVWDLFNRKCLLQDSLASLMNSDRKANGGTIKVISAKLSKSGFPLVILVTRHAYLFDMSLMCWLRVADDCFPASNFSSSWSSGLLHGGELAALQVDVRKFLARRPGWSRVTDDGVQTRAHLEAQLASALALKSPSEYRQCLLSYVRFLARGADESRLREVCENFLGPPTGMTEAASSDSNTPAWDPCVLGMKKQRLLREDILPAMASNRKVQRLLNEFMDLLSEYEISDTNLEPNVATTTSTEKNLEQTNVATTTSVPSADKMDTDLPTAQTTAPKTPITDPTPSTSVNDRKESTDHVESSTPLKDPMDSVQQETDETKSIPPPTDQMNLDAPASVESEPISSAKEKVS</sequence>
<dbReference type="OrthoDB" id="1741719at2759"/>
<organism evidence="14 15">
    <name type="scientific">Anisodus acutangulus</name>
    <dbReference type="NCBI Taxonomy" id="402998"/>
    <lineage>
        <taxon>Eukaryota</taxon>
        <taxon>Viridiplantae</taxon>
        <taxon>Streptophyta</taxon>
        <taxon>Embryophyta</taxon>
        <taxon>Tracheophyta</taxon>
        <taxon>Spermatophyta</taxon>
        <taxon>Magnoliopsida</taxon>
        <taxon>eudicotyledons</taxon>
        <taxon>Gunneridae</taxon>
        <taxon>Pentapetalae</taxon>
        <taxon>asterids</taxon>
        <taxon>lamiids</taxon>
        <taxon>Solanales</taxon>
        <taxon>Solanaceae</taxon>
        <taxon>Solanoideae</taxon>
        <taxon>Hyoscyameae</taxon>
        <taxon>Anisodus</taxon>
    </lineage>
</organism>
<dbReference type="Pfam" id="PF24105">
    <property type="entry name" value="Beta-prop_CAF1B_HIR1"/>
    <property type="match status" value="1"/>
</dbReference>
<evidence type="ECO:0000256" key="5">
    <source>
        <dbReference type="ARBA" id="ARBA00022853"/>
    </source>
</evidence>
<feature type="domain" description="Protein HIRA-like C-terminal" evidence="12">
    <location>
        <begin position="682"/>
        <end position="878"/>
    </location>
</feature>
<dbReference type="GO" id="GO:0006355">
    <property type="term" value="P:regulation of DNA-templated transcription"/>
    <property type="evidence" value="ECO:0007669"/>
    <property type="project" value="InterPro"/>
</dbReference>
<dbReference type="SUPFAM" id="SSF50978">
    <property type="entry name" value="WD40 repeat-like"/>
    <property type="match status" value="1"/>
</dbReference>
<dbReference type="CDD" id="cd00200">
    <property type="entry name" value="WD40"/>
    <property type="match status" value="1"/>
</dbReference>
<gene>
    <name evidence="14" type="ORF">K7X08_028430</name>
</gene>
<keyword evidence="10" id="KW-0678">Repressor</keyword>
<name>A0A9Q1M5C1_9SOLA</name>
<evidence type="ECO:0000256" key="4">
    <source>
        <dbReference type="ARBA" id="ARBA00022737"/>
    </source>
</evidence>
<dbReference type="InterPro" id="IPR019775">
    <property type="entry name" value="WD40_repeat_CS"/>
</dbReference>
<dbReference type="PANTHER" id="PTHR13831">
    <property type="entry name" value="MEMBER OF THE HIR1 FAMILY OF WD-REPEAT PROTEINS"/>
    <property type="match status" value="1"/>
</dbReference>
<keyword evidence="7 10" id="KW-0804">Transcription</keyword>
<feature type="region of interest" description="Disordered" evidence="11">
    <location>
        <begin position="948"/>
        <end position="1064"/>
    </location>
</feature>
<proteinExistence type="inferred from homology"/>
<feature type="compositionally biased region" description="Polar residues" evidence="11">
    <location>
        <begin position="446"/>
        <end position="462"/>
    </location>
</feature>
<dbReference type="FunFam" id="2.130.10.10:FF:000418">
    <property type="entry name" value="Protein HIRA"/>
    <property type="match status" value="1"/>
</dbReference>
<feature type="repeat" description="WD" evidence="9">
    <location>
        <begin position="163"/>
        <end position="204"/>
    </location>
</feature>
<evidence type="ECO:0000259" key="12">
    <source>
        <dbReference type="Pfam" id="PF07569"/>
    </source>
</evidence>
<comment type="caution">
    <text evidence="14">The sequence shown here is derived from an EMBL/GenBank/DDBJ whole genome shotgun (WGS) entry which is preliminary data.</text>
</comment>
<evidence type="ECO:0000256" key="10">
    <source>
        <dbReference type="RuleBase" id="RU364014"/>
    </source>
</evidence>
<dbReference type="SMART" id="SM00320">
    <property type="entry name" value="WD40"/>
    <property type="match status" value="7"/>
</dbReference>
<dbReference type="InterPro" id="IPR015943">
    <property type="entry name" value="WD40/YVTN_repeat-like_dom_sf"/>
</dbReference>
<dbReference type="GO" id="GO:0000785">
    <property type="term" value="C:chromatin"/>
    <property type="evidence" value="ECO:0007669"/>
    <property type="project" value="TreeGrafter"/>
</dbReference>
<comment type="similarity">
    <text evidence="2 10">Belongs to the WD repeat HIR1 family.</text>
</comment>
<dbReference type="Pfam" id="PF07569">
    <property type="entry name" value="Hira"/>
    <property type="match status" value="1"/>
</dbReference>
<dbReference type="InterPro" id="IPR011494">
    <property type="entry name" value="HIRA-like_C"/>
</dbReference>
<evidence type="ECO:0000256" key="8">
    <source>
        <dbReference type="ARBA" id="ARBA00023242"/>
    </source>
</evidence>
<comment type="function">
    <text evidence="10">Required for replication-independent chromatin assembly and for the periodic repression of histone gene transcription during the cell cycle.</text>
</comment>
<feature type="repeat" description="WD" evidence="9">
    <location>
        <begin position="62"/>
        <end position="92"/>
    </location>
</feature>
<dbReference type="Proteomes" id="UP001152561">
    <property type="component" value="Unassembled WGS sequence"/>
</dbReference>
<feature type="domain" description="CAF1B/HIR1 beta-propeller" evidence="13">
    <location>
        <begin position="11"/>
        <end position="371"/>
    </location>
</feature>
<dbReference type="InterPro" id="IPR001680">
    <property type="entry name" value="WD40_rpt"/>
</dbReference>
<keyword evidence="6 10" id="KW-0805">Transcription regulation</keyword>
<dbReference type="GO" id="GO:0005634">
    <property type="term" value="C:nucleus"/>
    <property type="evidence" value="ECO:0007669"/>
    <property type="project" value="UniProtKB-SubCell"/>
</dbReference>